<dbReference type="InterPro" id="IPR042099">
    <property type="entry name" value="ANL_N_sf"/>
</dbReference>
<dbReference type="Pfam" id="PF14765">
    <property type="entry name" value="PS-DH"/>
    <property type="match status" value="1"/>
</dbReference>
<feature type="domain" description="PKS/mFAS DH" evidence="13">
    <location>
        <begin position="950"/>
        <end position="1246"/>
    </location>
</feature>
<evidence type="ECO:0000256" key="10">
    <source>
        <dbReference type="PROSITE-ProRule" id="PRU01363"/>
    </source>
</evidence>
<dbReference type="Gene3D" id="3.30.559.10">
    <property type="entry name" value="Chloramphenicol acetyltransferase-like domain"/>
    <property type="match status" value="1"/>
</dbReference>
<keyword evidence="1" id="KW-0596">Phosphopantetheine</keyword>
<dbReference type="GO" id="GO:0031177">
    <property type="term" value="F:phosphopantetheine binding"/>
    <property type="evidence" value="ECO:0007669"/>
    <property type="project" value="InterPro"/>
</dbReference>
<dbReference type="InterPro" id="IPR001227">
    <property type="entry name" value="Ac_transferase_dom_sf"/>
</dbReference>
<keyword evidence="15" id="KW-1185">Reference proteome</keyword>
<feature type="region of interest" description="C-terminal hotdog fold" evidence="10">
    <location>
        <begin position="1099"/>
        <end position="1246"/>
    </location>
</feature>
<dbReference type="InterPro" id="IPR014043">
    <property type="entry name" value="Acyl_transferase_dom"/>
</dbReference>
<dbReference type="GO" id="GO:0016491">
    <property type="term" value="F:oxidoreductase activity"/>
    <property type="evidence" value="ECO:0007669"/>
    <property type="project" value="UniProtKB-KW"/>
</dbReference>
<dbReference type="InterPro" id="IPR020841">
    <property type="entry name" value="PKS_Beta-ketoAc_synthase_dom"/>
</dbReference>
<evidence type="ECO:0000313" key="15">
    <source>
        <dbReference type="Proteomes" id="UP000028045"/>
    </source>
</evidence>
<dbReference type="InterPro" id="IPR049900">
    <property type="entry name" value="PKS_mFAS_DH"/>
</dbReference>
<dbReference type="InterPro" id="IPR014030">
    <property type="entry name" value="Ketoacyl_synth_N"/>
</dbReference>
<dbReference type="Pfam" id="PF21089">
    <property type="entry name" value="PKS_DH_N"/>
    <property type="match status" value="1"/>
</dbReference>
<dbReference type="SUPFAM" id="SSF55048">
    <property type="entry name" value="Probable ACP-binding domain of malonyl-CoA ACP transacylase"/>
    <property type="match status" value="1"/>
</dbReference>
<feature type="active site" description="Proton acceptor; for dehydratase activity" evidence="10">
    <location>
        <position position="980"/>
    </location>
</feature>
<keyword evidence="5" id="KW-0808">Transferase</keyword>
<dbReference type="SMART" id="SM00822">
    <property type="entry name" value="PKS_KR"/>
    <property type="match status" value="1"/>
</dbReference>
<protein>
    <recommendedName>
        <fullName evidence="16">Carrier domain-containing protein</fullName>
    </recommendedName>
</protein>
<dbReference type="PROSITE" id="PS00606">
    <property type="entry name" value="KS3_1"/>
    <property type="match status" value="1"/>
</dbReference>
<dbReference type="Gene3D" id="3.40.47.10">
    <property type="match status" value="1"/>
</dbReference>
<organism evidence="14 15">
    <name type="scientific">Stachybotrys chartarum (strain CBS 109288 / IBT 7711)</name>
    <name type="common">Toxic black mold</name>
    <name type="synonym">Stilbospora chartarum</name>
    <dbReference type="NCBI Taxonomy" id="1280523"/>
    <lineage>
        <taxon>Eukaryota</taxon>
        <taxon>Fungi</taxon>
        <taxon>Dikarya</taxon>
        <taxon>Ascomycota</taxon>
        <taxon>Pezizomycotina</taxon>
        <taxon>Sordariomycetes</taxon>
        <taxon>Hypocreomycetidae</taxon>
        <taxon>Hypocreales</taxon>
        <taxon>Stachybotryaceae</taxon>
        <taxon>Stachybotrys</taxon>
    </lineage>
</organism>
<dbReference type="Pfam" id="PF00698">
    <property type="entry name" value="Acyl_transf_1"/>
    <property type="match status" value="1"/>
</dbReference>
<evidence type="ECO:0000256" key="5">
    <source>
        <dbReference type="ARBA" id="ARBA00022679"/>
    </source>
</evidence>
<dbReference type="PROSITE" id="PS50075">
    <property type="entry name" value="CARRIER"/>
    <property type="match status" value="2"/>
</dbReference>
<evidence type="ECO:0000256" key="6">
    <source>
        <dbReference type="ARBA" id="ARBA00022737"/>
    </source>
</evidence>
<dbReference type="Proteomes" id="UP000028045">
    <property type="component" value="Unassembled WGS sequence"/>
</dbReference>
<dbReference type="SUPFAM" id="SSF53901">
    <property type="entry name" value="Thiolase-like"/>
    <property type="match status" value="1"/>
</dbReference>
<dbReference type="InterPro" id="IPR036736">
    <property type="entry name" value="ACP-like_sf"/>
</dbReference>
<evidence type="ECO:0000256" key="4">
    <source>
        <dbReference type="ARBA" id="ARBA00022603"/>
    </source>
</evidence>
<evidence type="ECO:0000256" key="9">
    <source>
        <dbReference type="ARBA" id="ARBA00029443"/>
    </source>
</evidence>
<dbReference type="InterPro" id="IPR018201">
    <property type="entry name" value="Ketoacyl_synth_AS"/>
</dbReference>
<evidence type="ECO:0000256" key="7">
    <source>
        <dbReference type="ARBA" id="ARBA00023002"/>
    </source>
</evidence>
<evidence type="ECO:0000259" key="13">
    <source>
        <dbReference type="PROSITE" id="PS52019"/>
    </source>
</evidence>
<keyword evidence="2" id="KW-0597">Phosphoprotein</keyword>
<dbReference type="SMART" id="SM00823">
    <property type="entry name" value="PKS_PP"/>
    <property type="match status" value="2"/>
</dbReference>
<dbReference type="GO" id="GO:0008168">
    <property type="term" value="F:methyltransferase activity"/>
    <property type="evidence" value="ECO:0007669"/>
    <property type="project" value="UniProtKB-KW"/>
</dbReference>
<sequence>MHHNTNTMAESVAIIGSSCRFPGSANSPSKLWDLLQRPVDLLAEIPKTRFDPAGFYHENAEHPGTTNATKAYLMDEDPWAFDNDFFSISAREAESMDPQQRIILETVYESIESAGYSISQLKGSSTGVFVGQMSDDYRDLLLRDLDSHPQYAGTGIARSILANRVSYVFDWKGPSVNTDTACSSSLVALHQAVQSLRSGECEMAVVAGVNLVFSPELFSFLSSLRMLSPHGRSRMWDISADGYARGEGFAAIVIKRLDRAQADGDDIESIIRNTGVNQDGRSAGLTVPSAAAQAALMKATYARCGLDCQKEEDRCQYFEAHGTGTPAGDPKEAEGINTTFFSNRSQAGINDASFEKMRVGSIKTIIGHLEGTAGLASLLKASLAVKYGLIPPNLHFDRLNPAIEPYYEHLKVPTELEEWPKLPPGVPRRASVNSFGFGGTNAHVIVESWNKELEDAIPANLSPCLGPFVLSANSESALTTSVVSLSEALKSKDIDLARLAWTLQARRTLFTHRASFSATTKEELIKSLDNAIANKSQSPIAAKAAKVSDPRILGVFTGQGAQWATMGTSLYQHSAIFRNTINQLESTLKTLPHPPSWSLSHELLRNDDPSRIASAEISQPLCTALQVALVDLLRESGVEFSAVVGHSSGEIAAAYAAGIIGATEAIVVAYYRGYHSHRAKNENGSLGKMMAVGMDPKDADDLCRQPQFVGRMNVAAKNSSSSVTLSGDAKAIADAKVLLDGQKVFARILKVDTAYHSHHMQPVRAPYLAALKEAGIKPRRNHFAGACNWYSSVYDARGGSAMTTPVSFEHTYWADNMSNAVLFSSAVAAAVEEEHFDLALEIGPHPALRGPAIETIRDILGSPMPYHGVLERGKDAIMAFSDVLGFIWRSLDVRTPLVDFAGFHKACHGSDWTPPRVHKGLPSYCWDHDRSLVRESKISKVWRGRSTPGHELLGWPTSKNGEIHWRNVLRLADVEWLQGHQFQGQVLFPGAGYLVMAVEAALHLAGPEQSIQLIELQNVLIHNGITLEDGSAGVDLNFVTRIVEESPAGKLAEFFCHGSNVDTSSPDFDKKIVTGRVFIKFGPPEEDILPQRITQNLPMTDVSTDRFYTWMQKIGLNYSDPFVLDSIKRRLNFASITSKRIVSDQYTVHPGTLDSILQGLYAAFSYAGDGRVWTTYLPKSFRRVCFNINPSRQISDNDSVLADCFLTEASARIMSGDIDVFSTADGHAEIQLQGVVLSSLEVPSATNDRNMFWKTVWKKDIMSANNLSDEDCVQIPSGNVYELHDLCERTAYFYLSQLCKVAEKERLAPKDWHLQCMLRYADHSVKQICQDANRKISWSADTIEHLVELQARNHTGQVDLELIHRLGSKLPAIVGGSEPGLQILRQDGLLEQLYTDGLGVPETNGHLGTILEHLVHQYPRMRILEVGAGTGGSTSVALQSMGTTLGEYTFTDVSPSYFPAAQARFAEHERFLKFQVLDIERSPTEQGFQPHSYDLVIAAHVLHATKSIAQTIQNCRELLRPGGFLILLELTNMSTLRIPFLFSPLPGWWLGHDDGRINSPTLTEAQWEAVLKDNRFSGVDRALRDYEDESMHSFSVMVSQATDHRVDVLREPLSQFTQAPNMHDLVIIGGRALAVSKMAAKVRRLLTPFAGNIVIINDIEDVPRKGVTYGSAVICLASLEEAAFARMTPLRVAATQTIFREAKHVLWATRGSRCDDPYANIIVGIGRSASREMANLRLKFVDMEQIYLQKHQPEASLLAEMLLQMICLDQPDYGDILWSNETEVAVEDGAVLIPRVIADKDQNDSLNSTRRRILKSLSPVSGSVTMLNGDNGLVLEETSDCPPACNTSLSTLQVLSSSAFRFTFSDEDVPSYICLGYFSNIKQRALVITKSSGPSILVPADSIISCECIGSADATLSEILTVAMCESLLSSVKGVVWIHGADDSIGEIIYHIAKHNHTPLFLTTSDKASSLLSARKSTYLHPRASDRDLKHLIPRGIKKFVSMRSEGNNFINALGGDVDIQAGIYHMSVQETIALACSKSDFANLVARVQVGALREIRDLAENTIVKADRLHELAGTMMPTAVVSWTDVQAVQVQVRPATSRTLFADQKTYFLVGLTGDVGLSLCDWMTDHGAKYLAIASRRPAIAPEVLAHYQKKGVTVRIFSLDVSDMSSLKRVHQEIVSSMPPIAGVANAALVVRDHPFDSMPFEDLEAVFGPKVVGTQNLDNLFYSAPLDFFILFASIASVVGKPAQSSYNAANLFMSTLAAKRRKRGLAASAMHFGMLLGFGFIHGQAGPTVEARFRQDDLPAIPEPEFHEIFAQAIISGRPDSVSSPDIIAGLGTEIDTPWRAIPRFWHCRVKGEERRETDKRQDDEQPIPEQLKEAVNVTEAQSILRKAVAGRVSLALGSPGVDVDDNAGLISLGLDSLVAVEIRSWLLKVLEVDIPVLKLLSGSSLKDLCRDIWEKLPSALKPSEGGTNSTTQQANGLVNGIAKTNGKANEKRHQNGINGARKEIGVNGIQRTNGVFANGDKPSYIDQHTARNPEMNGSNGHHVQPPMALQEQFVVNAKATDLPIQAVSLAAPTEQMKQQPAREPSYQRIGDMSHAQSQLYFLHEYLQNNAHNVAYSGRFHGRLNMDRLKEALWVVGKRHEAMRSAYYLDMATSRPVQAVLHEPRITLEHKSVSESEAPVETRGVKDFVFEIEKGVVMKVVVMSQSPMLHSILFSHHHIALDGLAWSAFISELAQAYSGRLSSSSAGLQQSIEMAKRQLKSLAPENVKADLDFWKQTYKTIPEPLPLFPFSKIKTRPAVRDYMINTCDTKLPASMTRLIEQAASRINVTPFHFYLASLVTFLSRCLGIDDISVGVVDANRTAAEDMQTMGYYLNMLPVRIKLDQSQLFNEVAKEARDAAAAALAHQRAPVDMVLGELGISRSTAHHPLFQVAINYRKAPLNETSFGSDGKIEWDGAVPGGNPYDLFLNVASTSDWTFVSFITSRSLYEAADGELLLKWYTRALEALAQDPLTEVRRCPISNNADIKAAVDLGRGNDVEVPWKGTLADRVTDVAAAFPTAIAVRDDEGETLTYSQMSAITAQFMRQLQAVSPPLTPGSRVALLLDPVADALCCILAILRLGLVWVPLDSLNHQRRLRAVVKESRPRVLMCHSSTRKLAQQIIEDLASTAILDIDGGSCHVNGKRDVPTGVESNNIAPGKPAMIIYTSGSTGTPKGVVLTHEGLMNQIYGTTTTLNLGRETTLQQSPLGFDLMLDQIFLALCNGGTVVMVGKAGRGDPTHISQLMVNNNVSLTHFVPSEYLALLNYGHHTLMQAHSWRYAMSGGEKLGHELRRAFHRLNCQNLNLVNVYGPAEISIACAKGVIPKCELDNAYDVSDHLRTSPNYGIEIVDEEMNLLPIGFPGEICVTGRGVGLGYLDRPEETSLKFTQRQHTSSSLPVRIYRSGDKGRLLPDGTVKILGRIDGDSQVKIHGFRVELDEIANAIVQISNGTVVNAAASWRPSHSSGLLVAFVVFDAGFGGDKNTFLEWLRANFPLPAVMRPTFIIPTGRIPSTANGKIDRSAVDALPIPESSDAIANGTVAQIFSPSEQAMKEIWEQVLSDVPGRGHAQAAIQPSSDFFQVGGNSILMIKLKSLIDVQLGVKITMPELFHSSTLSSMASLLDSAASSTDAAASEATGSFLKPKVQHQAIDWDLEMASMVDGLPQPSADLAASDHAKMNGNGGLVVVLTGATGFIGRHLLSQLVQDPRISQVHCIAIRPDAEGNPRHVSIKSNKIIEYPGDLSTLGLGLAHDQFTYLAEHADAIIHNGADVSLLKTYQSLRRANVISTRTLCEMAIPRRIPVHYVSTASVAKVVDLPDGEPLLEVAASPALPSLLNAVDGYAATKWASETLLDKAAESSGLPGYVHRLAHVVGDDASELDAIGMMTKYSLLLRTLPRIKPEDVTGKWDFVTAEDVVHDMVASVIESVSGHEQPTRALIINHCNDVKVSQEELRGYLESVAGEPLREVGMMEWLAAAREKGLHPLVDEFFAVFDEGQGKMVLPVIAKAV</sequence>
<dbReference type="PROSITE" id="PS52019">
    <property type="entry name" value="PKS_MFAS_DH"/>
    <property type="match status" value="1"/>
</dbReference>
<feature type="region of interest" description="N-terminal hotdog fold" evidence="10">
    <location>
        <begin position="950"/>
        <end position="1084"/>
    </location>
</feature>
<dbReference type="SUPFAM" id="SSF56801">
    <property type="entry name" value="Acetyl-CoA synthetase-like"/>
    <property type="match status" value="1"/>
</dbReference>
<dbReference type="SUPFAM" id="SSF52151">
    <property type="entry name" value="FabD/lysophospholipase-like"/>
    <property type="match status" value="1"/>
</dbReference>
<keyword evidence="4" id="KW-0489">Methyltransferase</keyword>
<dbReference type="Gene3D" id="3.40.50.720">
    <property type="entry name" value="NAD(P)-binding Rossmann-like Domain"/>
    <property type="match status" value="2"/>
</dbReference>
<feature type="active site" description="Proton donor; for dehydratase activity" evidence="10">
    <location>
        <position position="1154"/>
    </location>
</feature>
<dbReference type="InterPro" id="IPR050091">
    <property type="entry name" value="PKS_NRPS_Biosynth_Enz"/>
</dbReference>
<dbReference type="Gene3D" id="3.10.129.110">
    <property type="entry name" value="Polyketide synthase dehydratase"/>
    <property type="match status" value="1"/>
</dbReference>
<dbReference type="GO" id="GO:0032259">
    <property type="term" value="P:methylation"/>
    <property type="evidence" value="ECO:0007669"/>
    <property type="project" value="UniProtKB-KW"/>
</dbReference>
<dbReference type="CDD" id="cd05930">
    <property type="entry name" value="A_NRPS"/>
    <property type="match status" value="1"/>
</dbReference>
<dbReference type="SUPFAM" id="SSF47336">
    <property type="entry name" value="ACP-like"/>
    <property type="match status" value="2"/>
</dbReference>
<dbReference type="Gene3D" id="3.30.70.3290">
    <property type="match status" value="1"/>
</dbReference>
<dbReference type="Pfam" id="PF07993">
    <property type="entry name" value="NAD_binding_4"/>
    <property type="match status" value="1"/>
</dbReference>
<evidence type="ECO:0000259" key="12">
    <source>
        <dbReference type="PROSITE" id="PS52004"/>
    </source>
</evidence>
<dbReference type="PROSITE" id="PS00455">
    <property type="entry name" value="AMP_BINDING"/>
    <property type="match status" value="1"/>
</dbReference>
<dbReference type="Gene3D" id="3.30.559.30">
    <property type="entry name" value="Nonribosomal peptide synthetase, condensation domain"/>
    <property type="match status" value="1"/>
</dbReference>
<dbReference type="PROSITE" id="PS00012">
    <property type="entry name" value="PHOSPHOPANTETHEINE"/>
    <property type="match status" value="1"/>
</dbReference>
<evidence type="ECO:0000313" key="14">
    <source>
        <dbReference type="EMBL" id="KEY65331.1"/>
    </source>
</evidence>
<dbReference type="SUPFAM" id="SSF52777">
    <property type="entry name" value="CoA-dependent acyltransferases"/>
    <property type="match status" value="2"/>
</dbReference>
<dbReference type="GO" id="GO:0009403">
    <property type="term" value="P:toxin biosynthetic process"/>
    <property type="evidence" value="ECO:0007669"/>
    <property type="project" value="UniProtKB-ARBA"/>
</dbReference>
<dbReference type="InterPro" id="IPR045851">
    <property type="entry name" value="AMP-bd_C_sf"/>
</dbReference>
<dbReference type="InterPro" id="IPR049552">
    <property type="entry name" value="PKS_DH_N"/>
</dbReference>
<dbReference type="GO" id="GO:0004312">
    <property type="term" value="F:fatty acid synthase activity"/>
    <property type="evidence" value="ECO:0007669"/>
    <property type="project" value="TreeGrafter"/>
</dbReference>
<dbReference type="Pfam" id="PF08659">
    <property type="entry name" value="KR"/>
    <property type="match status" value="1"/>
</dbReference>
<dbReference type="PROSITE" id="PS52004">
    <property type="entry name" value="KS3_2"/>
    <property type="match status" value="1"/>
</dbReference>
<keyword evidence="8" id="KW-0511">Multifunctional enzyme</keyword>
<dbReference type="InterPro" id="IPR029063">
    <property type="entry name" value="SAM-dependent_MTases_sf"/>
</dbReference>
<dbReference type="InterPro" id="IPR013217">
    <property type="entry name" value="Methyltransf_12"/>
</dbReference>
<dbReference type="CDD" id="cd19532">
    <property type="entry name" value="C_PKS-NRPS"/>
    <property type="match status" value="1"/>
</dbReference>
<dbReference type="Gene3D" id="3.40.50.150">
    <property type="entry name" value="Vaccinia Virus protein VP39"/>
    <property type="match status" value="1"/>
</dbReference>
<evidence type="ECO:0008006" key="16">
    <source>
        <dbReference type="Google" id="ProtNLM"/>
    </source>
</evidence>
<dbReference type="SUPFAM" id="SSF51735">
    <property type="entry name" value="NAD(P)-binding Rossmann-fold domains"/>
    <property type="match status" value="2"/>
</dbReference>
<dbReference type="InterPro" id="IPR013120">
    <property type="entry name" value="FAR_NAD-bd"/>
</dbReference>
<keyword evidence="6" id="KW-0677">Repeat</keyword>
<dbReference type="Pfam" id="PF02801">
    <property type="entry name" value="Ketoacyl-synt_C"/>
    <property type="match status" value="1"/>
</dbReference>
<dbReference type="GO" id="GO:0004315">
    <property type="term" value="F:3-oxoacyl-[acyl-carrier-protein] synthase activity"/>
    <property type="evidence" value="ECO:0007669"/>
    <property type="project" value="InterPro"/>
</dbReference>
<dbReference type="PANTHER" id="PTHR43775">
    <property type="entry name" value="FATTY ACID SYNTHASE"/>
    <property type="match status" value="1"/>
</dbReference>
<dbReference type="InterPro" id="IPR057326">
    <property type="entry name" value="KR_dom"/>
</dbReference>
<dbReference type="GO" id="GO:0006633">
    <property type="term" value="P:fatty acid biosynthetic process"/>
    <property type="evidence" value="ECO:0007669"/>
    <property type="project" value="InterPro"/>
</dbReference>
<dbReference type="SUPFAM" id="SSF53335">
    <property type="entry name" value="S-adenosyl-L-methionine-dependent methyltransferases"/>
    <property type="match status" value="1"/>
</dbReference>
<dbReference type="InterPro" id="IPR042104">
    <property type="entry name" value="PKS_dehydratase_sf"/>
</dbReference>
<dbReference type="InterPro" id="IPR009081">
    <property type="entry name" value="PP-bd_ACP"/>
</dbReference>
<dbReference type="InterPro" id="IPR032821">
    <property type="entry name" value="PKS_assoc"/>
</dbReference>
<dbReference type="InterPro" id="IPR016036">
    <property type="entry name" value="Malonyl_transacylase_ACP-bd"/>
</dbReference>
<feature type="domain" description="Carrier" evidence="11">
    <location>
        <begin position="3587"/>
        <end position="3670"/>
    </location>
</feature>
<dbReference type="InterPro" id="IPR016039">
    <property type="entry name" value="Thiolase-like"/>
</dbReference>
<evidence type="ECO:0000256" key="8">
    <source>
        <dbReference type="ARBA" id="ARBA00023268"/>
    </source>
</evidence>
<dbReference type="EMBL" id="KL648706">
    <property type="protein sequence ID" value="KEY65331.1"/>
    <property type="molecule type" value="Genomic_DNA"/>
</dbReference>
<proteinExistence type="inferred from homology"/>
<dbReference type="Gene3D" id="3.30.300.30">
    <property type="match status" value="1"/>
</dbReference>
<dbReference type="Gene3D" id="3.40.50.12780">
    <property type="entry name" value="N-terminal domain of ligase-like"/>
    <property type="match status" value="1"/>
</dbReference>
<feature type="domain" description="Ketosynthase family 3 (KS3)" evidence="12">
    <location>
        <begin position="9"/>
        <end position="448"/>
    </location>
</feature>
<dbReference type="Gene3D" id="1.10.1200.10">
    <property type="entry name" value="ACP-like"/>
    <property type="match status" value="2"/>
</dbReference>
<dbReference type="InterPro" id="IPR000873">
    <property type="entry name" value="AMP-dep_synth/lig_dom"/>
</dbReference>
<dbReference type="InterPro" id="IPR049551">
    <property type="entry name" value="PKS_DH_C"/>
</dbReference>
<dbReference type="InterPro" id="IPR036291">
    <property type="entry name" value="NAD(P)-bd_dom_sf"/>
</dbReference>
<dbReference type="InterPro" id="IPR013968">
    <property type="entry name" value="PKS_KR"/>
</dbReference>
<reference evidence="14 15" key="1">
    <citation type="journal article" date="2014" name="BMC Genomics">
        <title>Comparative genome sequencing reveals chemotype-specific gene clusters in the toxigenic black mold Stachybotrys.</title>
        <authorList>
            <person name="Semeiks J."/>
            <person name="Borek D."/>
            <person name="Otwinowski Z."/>
            <person name="Grishin N.V."/>
        </authorList>
    </citation>
    <scope>NUCLEOTIDE SEQUENCE [LARGE SCALE GENOMIC DNA]</scope>
    <source>
        <strain evidence="15">CBS 109288 / IBT 7711</strain>
    </source>
</reference>
<dbReference type="CDD" id="cd02440">
    <property type="entry name" value="AdoMet_MTases"/>
    <property type="match status" value="1"/>
</dbReference>
<dbReference type="InterPro" id="IPR014031">
    <property type="entry name" value="Ketoacyl_synth_C"/>
</dbReference>
<comment type="similarity">
    <text evidence="9">In the C-terminal section; belongs to the NRP synthetase family.</text>
</comment>
<evidence type="ECO:0000256" key="1">
    <source>
        <dbReference type="ARBA" id="ARBA00022450"/>
    </source>
</evidence>
<name>A0A084AJ52_STACB</name>
<keyword evidence="3" id="KW-0436">Ligase</keyword>
<dbReference type="OrthoDB" id="329835at2759"/>
<dbReference type="InterPro" id="IPR020845">
    <property type="entry name" value="AMP-binding_CS"/>
</dbReference>
<dbReference type="Gene3D" id="3.40.366.10">
    <property type="entry name" value="Malonyl-Coenzyme A Acyl Carrier Protein, domain 2"/>
    <property type="match status" value="1"/>
</dbReference>
<dbReference type="InterPro" id="IPR023213">
    <property type="entry name" value="CAT-like_dom_sf"/>
</dbReference>
<dbReference type="Pfam" id="PF00501">
    <property type="entry name" value="AMP-binding"/>
    <property type="match status" value="1"/>
</dbReference>
<dbReference type="Pfam" id="PF00668">
    <property type="entry name" value="Condensation"/>
    <property type="match status" value="1"/>
</dbReference>
<evidence type="ECO:0000256" key="2">
    <source>
        <dbReference type="ARBA" id="ARBA00022553"/>
    </source>
</evidence>
<dbReference type="InterPro" id="IPR020806">
    <property type="entry name" value="PKS_PP-bd"/>
</dbReference>
<dbReference type="CDD" id="cd00833">
    <property type="entry name" value="PKS"/>
    <property type="match status" value="1"/>
</dbReference>
<dbReference type="PANTHER" id="PTHR43775:SF20">
    <property type="entry name" value="HYBRID PKS-NRPS SYNTHETASE APDA"/>
    <property type="match status" value="1"/>
</dbReference>
<dbReference type="Pfam" id="PF00550">
    <property type="entry name" value="PP-binding"/>
    <property type="match status" value="2"/>
</dbReference>
<evidence type="ECO:0000256" key="3">
    <source>
        <dbReference type="ARBA" id="ARBA00022598"/>
    </source>
</evidence>
<evidence type="ECO:0000259" key="11">
    <source>
        <dbReference type="PROSITE" id="PS50075"/>
    </source>
</evidence>
<keyword evidence="7" id="KW-0560">Oxidoreductase</keyword>
<dbReference type="InterPro" id="IPR006162">
    <property type="entry name" value="Ppantetheine_attach_site"/>
</dbReference>
<dbReference type="Pfam" id="PF00109">
    <property type="entry name" value="ketoacyl-synt"/>
    <property type="match status" value="1"/>
</dbReference>
<dbReference type="GO" id="GO:0016874">
    <property type="term" value="F:ligase activity"/>
    <property type="evidence" value="ECO:0007669"/>
    <property type="project" value="UniProtKB-KW"/>
</dbReference>
<dbReference type="SMART" id="SM00826">
    <property type="entry name" value="PKS_DH"/>
    <property type="match status" value="1"/>
</dbReference>
<feature type="domain" description="Carrier" evidence="11">
    <location>
        <begin position="2384"/>
        <end position="2465"/>
    </location>
</feature>
<dbReference type="Pfam" id="PF08242">
    <property type="entry name" value="Methyltransf_12"/>
    <property type="match status" value="1"/>
</dbReference>
<gene>
    <name evidence="14" type="ORF">S7711_01842</name>
</gene>
<dbReference type="HOGENOM" id="CLU_000022_37_4_1"/>
<dbReference type="InterPro" id="IPR001242">
    <property type="entry name" value="Condensation_dom"/>
</dbReference>
<dbReference type="InterPro" id="IPR020807">
    <property type="entry name" value="PKS_DH"/>
</dbReference>
<dbReference type="FunFam" id="3.40.47.10:FF:000019">
    <property type="entry name" value="Polyketide synthase type I"/>
    <property type="match status" value="1"/>
</dbReference>
<dbReference type="SMART" id="SM00827">
    <property type="entry name" value="PKS_AT"/>
    <property type="match status" value="1"/>
</dbReference>
<dbReference type="SMART" id="SM00825">
    <property type="entry name" value="PKS_KS"/>
    <property type="match status" value="1"/>
</dbReference>
<dbReference type="Pfam" id="PF16197">
    <property type="entry name" value="KAsynt_C_assoc"/>
    <property type="match status" value="1"/>
</dbReference>
<accession>A0A084AJ52</accession>
<dbReference type="InterPro" id="IPR016035">
    <property type="entry name" value="Acyl_Trfase/lysoPLipase"/>
</dbReference>